<dbReference type="Pfam" id="PF00847">
    <property type="entry name" value="AP2"/>
    <property type="match status" value="1"/>
</dbReference>
<dbReference type="GO" id="GO:0003700">
    <property type="term" value="F:DNA-binding transcription factor activity"/>
    <property type="evidence" value="ECO:0007669"/>
    <property type="project" value="InterPro"/>
</dbReference>
<dbReference type="RefSeq" id="XP_016488142.1">
    <property type="nucleotide sequence ID" value="XM_016632656.1"/>
</dbReference>
<comment type="subcellular location">
    <subcellularLocation>
        <location evidence="1">Nucleus</location>
    </subcellularLocation>
</comment>
<dbReference type="PROSITE" id="PS51032">
    <property type="entry name" value="AP2_ERF"/>
    <property type="match status" value="1"/>
</dbReference>
<feature type="region of interest" description="Disordered" evidence="8">
    <location>
        <begin position="38"/>
        <end position="71"/>
    </location>
</feature>
<protein>
    <submittedName>
        <fullName evidence="10">Ethylene-responsive transcription factor LEP-like</fullName>
    </submittedName>
</protein>
<evidence type="ECO:0000256" key="6">
    <source>
        <dbReference type="ARBA" id="ARBA00023163"/>
    </source>
</evidence>
<dbReference type="PANTHER" id="PTHR31677">
    <property type="entry name" value="AP2 DOMAIN CLASS TRANSCRIPTION FACTOR"/>
    <property type="match status" value="1"/>
</dbReference>
<dbReference type="OMA" id="FYYYSEE"/>
<evidence type="ECO:0000256" key="3">
    <source>
        <dbReference type="ARBA" id="ARBA00022821"/>
    </source>
</evidence>
<dbReference type="GO" id="GO:0009873">
    <property type="term" value="P:ethylene-activated signaling pathway"/>
    <property type="evidence" value="ECO:0007669"/>
    <property type="project" value="UniProtKB-KW"/>
</dbReference>
<name>A0A1S4BH19_TOBAC</name>
<evidence type="ECO:0000256" key="2">
    <source>
        <dbReference type="ARBA" id="ARBA00022745"/>
    </source>
</evidence>
<keyword evidence="2" id="KW-0936">Ethylene signaling pathway</keyword>
<dbReference type="PANTHER" id="PTHR31677:SF118">
    <property type="entry name" value="OS04G0399800 PROTEIN"/>
    <property type="match status" value="1"/>
</dbReference>
<dbReference type="SMR" id="A0A1S4BH19"/>
<evidence type="ECO:0000256" key="1">
    <source>
        <dbReference type="ARBA" id="ARBA00004123"/>
    </source>
</evidence>
<keyword evidence="5" id="KW-0238">DNA-binding</keyword>
<keyword evidence="3" id="KW-0611">Plant defense</keyword>
<reference evidence="10" key="1">
    <citation type="submission" date="2025-08" db="UniProtKB">
        <authorList>
            <consortium name="RefSeq"/>
        </authorList>
    </citation>
    <scope>IDENTIFICATION</scope>
</reference>
<dbReference type="GO" id="GO:0006952">
    <property type="term" value="P:defense response"/>
    <property type="evidence" value="ECO:0007669"/>
    <property type="project" value="UniProtKB-KW"/>
</dbReference>
<dbReference type="GO" id="GO:0003677">
    <property type="term" value="F:DNA binding"/>
    <property type="evidence" value="ECO:0007669"/>
    <property type="project" value="UniProtKB-KW"/>
</dbReference>
<dbReference type="SUPFAM" id="SSF54171">
    <property type="entry name" value="DNA-binding domain"/>
    <property type="match status" value="1"/>
</dbReference>
<evidence type="ECO:0000259" key="9">
    <source>
        <dbReference type="PROSITE" id="PS51032"/>
    </source>
</evidence>
<keyword evidence="6" id="KW-0804">Transcription</keyword>
<gene>
    <name evidence="10" type="primary">LOC107808163</name>
</gene>
<sequence length="357" mass="39806">MTTFKHMSQVGARRMKKFLIESSVNIQNLIINDNIIKSSTSSSTNKSTKPRKNIGSNVSSNGKQNAEEQQNNCRYLGVRRRPWGRYAAEIRDPNTKERHWLGTFDTAEEAALAYDRAARSMRRNNNNNKSNKPTRTNFVYSDMPPGSSVTCVISPDDEYHHHHHLQQQQLLVFGQVENVSVPAVDYADFSQFSINNGGGSGGGEFALQQYYNPNYNAHMEESYRCDSNNATSTELPPLPEDITSSGNFYYYSEESNNEGAQFPATTAISSVSDHMGYSSSNSTSLLNEMMPMSFGTNDYEYQYGVTCGVLGGGSTVTTTSESYNGFGFDDCLQPLQYCSSNIMQDESTNSTLGYWFS</sequence>
<dbReference type="CDD" id="cd00018">
    <property type="entry name" value="AP2"/>
    <property type="match status" value="1"/>
</dbReference>
<keyword evidence="4" id="KW-0805">Transcription regulation</keyword>
<feature type="compositionally biased region" description="Polar residues" evidence="8">
    <location>
        <begin position="54"/>
        <end position="71"/>
    </location>
</feature>
<evidence type="ECO:0000256" key="5">
    <source>
        <dbReference type="ARBA" id="ARBA00023125"/>
    </source>
</evidence>
<organism evidence="10">
    <name type="scientific">Nicotiana tabacum</name>
    <name type="common">Common tobacco</name>
    <dbReference type="NCBI Taxonomy" id="4097"/>
    <lineage>
        <taxon>Eukaryota</taxon>
        <taxon>Viridiplantae</taxon>
        <taxon>Streptophyta</taxon>
        <taxon>Embryophyta</taxon>
        <taxon>Tracheophyta</taxon>
        <taxon>Spermatophyta</taxon>
        <taxon>Magnoliopsida</taxon>
        <taxon>eudicotyledons</taxon>
        <taxon>Gunneridae</taxon>
        <taxon>Pentapetalae</taxon>
        <taxon>asterids</taxon>
        <taxon>lamiids</taxon>
        <taxon>Solanales</taxon>
        <taxon>Solanaceae</taxon>
        <taxon>Nicotianoideae</taxon>
        <taxon>Nicotianeae</taxon>
        <taxon>Nicotiana</taxon>
    </lineage>
</organism>
<dbReference type="PRINTS" id="PR00367">
    <property type="entry name" value="ETHRSPELEMNT"/>
</dbReference>
<feature type="compositionally biased region" description="Low complexity" evidence="8">
    <location>
        <begin position="38"/>
        <end position="47"/>
    </location>
</feature>
<dbReference type="InterPro" id="IPR001471">
    <property type="entry name" value="AP2/ERF_dom"/>
</dbReference>
<dbReference type="InterPro" id="IPR016177">
    <property type="entry name" value="DNA-bd_dom_sf"/>
</dbReference>
<dbReference type="InterPro" id="IPR036955">
    <property type="entry name" value="AP2/ERF_dom_sf"/>
</dbReference>
<feature type="domain" description="AP2/ERF" evidence="9">
    <location>
        <begin position="74"/>
        <end position="133"/>
    </location>
</feature>
<dbReference type="Gene3D" id="3.30.730.10">
    <property type="entry name" value="AP2/ERF domain"/>
    <property type="match status" value="1"/>
</dbReference>
<dbReference type="AlphaFoldDB" id="A0A1S4BH19"/>
<proteinExistence type="predicted"/>
<accession>A0A1S4BH19</accession>
<dbReference type="STRING" id="4097.A0A1S4BH19"/>
<evidence type="ECO:0000313" key="10">
    <source>
        <dbReference type="RefSeq" id="XP_016488142.1"/>
    </source>
</evidence>
<dbReference type="OrthoDB" id="780830at2759"/>
<evidence type="ECO:0000256" key="8">
    <source>
        <dbReference type="SAM" id="MobiDB-lite"/>
    </source>
</evidence>
<evidence type="ECO:0000256" key="4">
    <source>
        <dbReference type="ARBA" id="ARBA00023015"/>
    </source>
</evidence>
<dbReference type="PaxDb" id="4097-A0A1S4BH19"/>
<dbReference type="GO" id="GO:0005634">
    <property type="term" value="C:nucleus"/>
    <property type="evidence" value="ECO:0007669"/>
    <property type="project" value="UniProtKB-SubCell"/>
</dbReference>
<evidence type="ECO:0000256" key="7">
    <source>
        <dbReference type="ARBA" id="ARBA00023242"/>
    </source>
</evidence>
<dbReference type="KEGG" id="nta:107808163"/>
<dbReference type="SMART" id="SM00380">
    <property type="entry name" value="AP2"/>
    <property type="match status" value="1"/>
</dbReference>
<keyword evidence="7" id="KW-0539">Nucleus</keyword>